<dbReference type="OrthoDB" id="24966at2759"/>
<evidence type="ECO:0000256" key="2">
    <source>
        <dbReference type="ARBA" id="ARBA00022540"/>
    </source>
</evidence>
<comment type="similarity">
    <text evidence="7">Belongs to the eIF-3 subunit I family.</text>
</comment>
<dbReference type="GO" id="GO:0071541">
    <property type="term" value="C:eukaryotic translation initiation factor 3 complex, eIF3m"/>
    <property type="evidence" value="ECO:0007669"/>
    <property type="project" value="TreeGrafter"/>
</dbReference>
<comment type="function">
    <text evidence="7">Component of the eukaryotic translation initiation factor 3 (eIF-3) complex, which is involved in protein synthesis of a specialized repertoire of mRNAs and, together with other initiation factors, stimulates binding of mRNA and methionyl-tRNAi to the 40S ribosome. The eIF-3 complex specifically targets and initiates translation of a subset of mRNAs involved in cell proliferation.</text>
</comment>
<evidence type="ECO:0000256" key="3">
    <source>
        <dbReference type="ARBA" id="ARBA00022574"/>
    </source>
</evidence>
<dbReference type="SUPFAM" id="SSF50978">
    <property type="entry name" value="WD40 repeat-like"/>
    <property type="match status" value="1"/>
</dbReference>
<keyword evidence="5 7" id="KW-0648">Protein biosynthesis</keyword>
<dbReference type="GO" id="GO:0003723">
    <property type="term" value="F:RNA binding"/>
    <property type="evidence" value="ECO:0007669"/>
    <property type="project" value="TreeGrafter"/>
</dbReference>
<dbReference type="GO" id="GO:0016282">
    <property type="term" value="C:eukaryotic 43S preinitiation complex"/>
    <property type="evidence" value="ECO:0007669"/>
    <property type="project" value="UniProtKB-UniRule"/>
</dbReference>
<dbReference type="PANTHER" id="PTHR19877:SF1">
    <property type="entry name" value="EUKARYOTIC TRANSLATION INITIATION FACTOR 3 SUBUNIT I"/>
    <property type="match status" value="1"/>
</dbReference>
<evidence type="ECO:0000256" key="8">
    <source>
        <dbReference type="PROSITE-ProRule" id="PRU00221"/>
    </source>
</evidence>
<dbReference type="InterPro" id="IPR036322">
    <property type="entry name" value="WD40_repeat_dom_sf"/>
</dbReference>
<protein>
    <recommendedName>
        <fullName evidence="7">Eukaryotic translation initiation factor 3 subunit I</fullName>
        <shortName evidence="7">eIF3i</shortName>
    </recommendedName>
    <alternativeName>
        <fullName evidence="7">Eukaryotic translation initiation factor 3 39 kDa subunit homolog</fullName>
        <shortName evidence="7">eIF-3 39 kDa subunit homolog</shortName>
    </alternativeName>
</protein>
<dbReference type="GO" id="GO:0001732">
    <property type="term" value="P:formation of cytoplasmic translation initiation complex"/>
    <property type="evidence" value="ECO:0007669"/>
    <property type="project" value="UniProtKB-UniRule"/>
</dbReference>
<dbReference type="HAMAP" id="MF_03008">
    <property type="entry name" value="eIF3i"/>
    <property type="match status" value="1"/>
</dbReference>
<accession>A0A2J6S095</accession>
<dbReference type="Pfam" id="PF24805">
    <property type="entry name" value="EIF3I"/>
    <property type="match status" value="1"/>
</dbReference>
<dbReference type="Proteomes" id="UP000235786">
    <property type="component" value="Unassembled WGS sequence"/>
</dbReference>
<keyword evidence="2 7" id="KW-0396">Initiation factor</keyword>
<dbReference type="EMBL" id="KZ613941">
    <property type="protein sequence ID" value="PMD44178.1"/>
    <property type="molecule type" value="Genomic_DNA"/>
</dbReference>
<reference evidence="9 10" key="1">
    <citation type="submission" date="2016-04" db="EMBL/GenBank/DDBJ databases">
        <title>A degradative enzymes factory behind the ericoid mycorrhizal symbiosis.</title>
        <authorList>
            <consortium name="DOE Joint Genome Institute"/>
            <person name="Martino E."/>
            <person name="Morin E."/>
            <person name="Grelet G."/>
            <person name="Kuo A."/>
            <person name="Kohler A."/>
            <person name="Daghino S."/>
            <person name="Barry K."/>
            <person name="Choi C."/>
            <person name="Cichocki N."/>
            <person name="Clum A."/>
            <person name="Copeland A."/>
            <person name="Hainaut M."/>
            <person name="Haridas S."/>
            <person name="Labutti K."/>
            <person name="Lindquist E."/>
            <person name="Lipzen A."/>
            <person name="Khouja H.-R."/>
            <person name="Murat C."/>
            <person name="Ohm R."/>
            <person name="Olson A."/>
            <person name="Spatafora J."/>
            <person name="Veneault-Fourrey C."/>
            <person name="Henrissat B."/>
            <person name="Grigoriev I."/>
            <person name="Martin F."/>
            <person name="Perotto S."/>
        </authorList>
    </citation>
    <scope>NUCLEOTIDE SEQUENCE [LARGE SCALE GENOMIC DNA]</scope>
    <source>
        <strain evidence="9 10">F</strain>
    </source>
</reference>
<evidence type="ECO:0000256" key="6">
    <source>
        <dbReference type="ARBA" id="ARBA00038394"/>
    </source>
</evidence>
<keyword evidence="10" id="KW-1185">Reference proteome</keyword>
<dbReference type="FunFam" id="2.130.10.10:FF:000127">
    <property type="entry name" value="Eukaryotic translation initiation factor 3 subunit I"/>
    <property type="match status" value="1"/>
</dbReference>
<gene>
    <name evidence="7" type="primary">TIF34</name>
    <name evidence="9" type="ORF">L207DRAFT_482935</name>
</gene>
<dbReference type="PROSITE" id="PS00678">
    <property type="entry name" value="WD_REPEATS_1"/>
    <property type="match status" value="1"/>
</dbReference>
<keyword evidence="3 8" id="KW-0853">WD repeat</keyword>
<evidence type="ECO:0000256" key="7">
    <source>
        <dbReference type="HAMAP-Rule" id="MF_03008"/>
    </source>
</evidence>
<dbReference type="InterPro" id="IPR015943">
    <property type="entry name" value="WD40/YVTN_repeat-like_dom_sf"/>
</dbReference>
<dbReference type="Gene3D" id="2.130.10.10">
    <property type="entry name" value="YVTN repeat-like/Quinoprotein amine dehydrogenase"/>
    <property type="match status" value="1"/>
</dbReference>
<evidence type="ECO:0000256" key="5">
    <source>
        <dbReference type="ARBA" id="ARBA00022917"/>
    </source>
</evidence>
<dbReference type="STRING" id="1149755.A0A2J6S095"/>
<dbReference type="AlphaFoldDB" id="A0A2J6S095"/>
<dbReference type="InterPro" id="IPR019775">
    <property type="entry name" value="WD40_repeat_CS"/>
</dbReference>
<keyword evidence="4" id="KW-0677">Repeat</keyword>
<sequence length="338" mass="37732">MRPILLQGHERALTQIKYNRDGDIIFSTAKDQHICAWFAHNGERLGTYHGHQGALWTVDVDPTSTLIASGAADNTVRLWEIRSGKCLKVWEFNTAVKRVEFNEDGSQLLAVTEKRMGFLGTIEVMDINLDPEAEQSDEKVLTITCEESKATVAGWSYLSKYIIAGHEDGTVSQYDAKTGEQLDNTQIHEPDMPITDLQWSADRTYFITASKDKTAKLINVQDLEVMKTYVADTPLNSASITPKKDFVILGGGQDAMGVTQTDARQGKFEARFYHKVFAEEIGRVRGHFGPLNSVAVDPTGKSYASGGEDGYVRVHQFDKGYFDFTYEVERQAKAQGQM</sequence>
<evidence type="ECO:0000313" key="10">
    <source>
        <dbReference type="Proteomes" id="UP000235786"/>
    </source>
</evidence>
<dbReference type="InterPro" id="IPR001680">
    <property type="entry name" value="WD40_rpt"/>
</dbReference>
<dbReference type="PANTHER" id="PTHR19877">
    <property type="entry name" value="EUKARYOTIC TRANSLATION INITIATION FACTOR 3 SUBUNIT I"/>
    <property type="match status" value="1"/>
</dbReference>
<organism evidence="9 10">
    <name type="scientific">Hyaloscypha variabilis (strain UAMH 11265 / GT02V1 / F)</name>
    <name type="common">Meliniomyces variabilis</name>
    <dbReference type="NCBI Taxonomy" id="1149755"/>
    <lineage>
        <taxon>Eukaryota</taxon>
        <taxon>Fungi</taxon>
        <taxon>Dikarya</taxon>
        <taxon>Ascomycota</taxon>
        <taxon>Pezizomycotina</taxon>
        <taxon>Leotiomycetes</taxon>
        <taxon>Helotiales</taxon>
        <taxon>Hyaloscyphaceae</taxon>
        <taxon>Hyaloscypha</taxon>
        <taxon>Hyaloscypha variabilis</taxon>
    </lineage>
</organism>
<comment type="subcellular location">
    <subcellularLocation>
        <location evidence="7">Cytoplasm</location>
    </subcellularLocation>
</comment>
<proteinExistence type="inferred from homology"/>
<dbReference type="GO" id="GO:0003743">
    <property type="term" value="F:translation initiation factor activity"/>
    <property type="evidence" value="ECO:0007669"/>
    <property type="project" value="UniProtKB-UniRule"/>
</dbReference>
<evidence type="ECO:0000256" key="1">
    <source>
        <dbReference type="ARBA" id="ARBA00022490"/>
    </source>
</evidence>
<comment type="subunit">
    <text evidence="7">Component of the eukaryotic translation initiation factor 3 (eIF-3) complex.</text>
</comment>
<feature type="repeat" description="WD" evidence="8">
    <location>
        <begin position="48"/>
        <end position="89"/>
    </location>
</feature>
<keyword evidence="1 7" id="KW-0963">Cytoplasm</keyword>
<evidence type="ECO:0000313" key="9">
    <source>
        <dbReference type="EMBL" id="PMD44178.1"/>
    </source>
</evidence>
<evidence type="ECO:0000256" key="4">
    <source>
        <dbReference type="ARBA" id="ARBA00022737"/>
    </source>
</evidence>
<dbReference type="SMART" id="SM00320">
    <property type="entry name" value="WD40"/>
    <property type="match status" value="6"/>
</dbReference>
<dbReference type="PROSITE" id="PS50082">
    <property type="entry name" value="WD_REPEATS_2"/>
    <property type="match status" value="3"/>
</dbReference>
<dbReference type="InterPro" id="IPR027525">
    <property type="entry name" value="eIF3i"/>
</dbReference>
<dbReference type="GO" id="GO:0033290">
    <property type="term" value="C:eukaryotic 48S preinitiation complex"/>
    <property type="evidence" value="ECO:0007669"/>
    <property type="project" value="UniProtKB-UniRule"/>
</dbReference>
<feature type="repeat" description="WD" evidence="8">
    <location>
        <begin position="6"/>
        <end position="47"/>
    </location>
</feature>
<comment type="similarity">
    <text evidence="6">Belongs to the WD repeat STRAP family.</text>
</comment>
<feature type="repeat" description="WD" evidence="8">
    <location>
        <begin position="284"/>
        <end position="314"/>
    </location>
</feature>
<dbReference type="PROSITE" id="PS50294">
    <property type="entry name" value="WD_REPEATS_REGION"/>
    <property type="match status" value="2"/>
</dbReference>
<name>A0A2J6S095_HYAVF</name>